<gene>
    <name evidence="10" type="ORF">NE663_04225</name>
</gene>
<keyword evidence="6 7" id="KW-0472">Membrane</keyword>
<evidence type="ECO:0000256" key="7">
    <source>
        <dbReference type="SAM" id="Phobius"/>
    </source>
</evidence>
<comment type="subcellular location">
    <subcellularLocation>
        <location evidence="1">Cell membrane</location>
        <topology evidence="1">Multi-pass membrane protein</topology>
    </subcellularLocation>
</comment>
<dbReference type="InterPro" id="IPR039421">
    <property type="entry name" value="Type_1_exporter"/>
</dbReference>
<evidence type="ECO:0000259" key="9">
    <source>
        <dbReference type="PROSITE" id="PS50929"/>
    </source>
</evidence>
<dbReference type="CDD" id="cd18542">
    <property type="entry name" value="ABC_6TM_YknU_like"/>
    <property type="match status" value="1"/>
</dbReference>
<feature type="transmembrane region" description="Helical" evidence="7">
    <location>
        <begin position="258"/>
        <end position="283"/>
    </location>
</feature>
<dbReference type="PROSITE" id="PS50929">
    <property type="entry name" value="ABC_TM1F"/>
    <property type="match status" value="1"/>
</dbReference>
<reference evidence="10 11" key="1">
    <citation type="submission" date="2022-06" db="EMBL/GenBank/DDBJ databases">
        <title>Isolation of gut microbiota from human fecal samples.</title>
        <authorList>
            <person name="Pamer E.G."/>
            <person name="Barat B."/>
            <person name="Waligurski E."/>
            <person name="Medina S."/>
            <person name="Paddock L."/>
            <person name="Mostad J."/>
        </authorList>
    </citation>
    <scope>NUCLEOTIDE SEQUENCE [LARGE SCALE GENOMIC DNA]</scope>
    <source>
        <strain evidence="10 11">DFI.6.1</strain>
    </source>
</reference>
<evidence type="ECO:0000259" key="8">
    <source>
        <dbReference type="PROSITE" id="PS50893"/>
    </source>
</evidence>
<keyword evidence="3" id="KW-0547">Nucleotide-binding</keyword>
<keyword evidence="2 7" id="KW-0812">Transmembrane</keyword>
<dbReference type="SUPFAM" id="SSF90123">
    <property type="entry name" value="ABC transporter transmembrane region"/>
    <property type="match status" value="1"/>
</dbReference>
<dbReference type="InterPro" id="IPR003439">
    <property type="entry name" value="ABC_transporter-like_ATP-bd"/>
</dbReference>
<dbReference type="PROSITE" id="PS50893">
    <property type="entry name" value="ABC_TRANSPORTER_2"/>
    <property type="match status" value="1"/>
</dbReference>
<feature type="transmembrane region" description="Helical" evidence="7">
    <location>
        <begin position="148"/>
        <end position="171"/>
    </location>
</feature>
<dbReference type="PANTHER" id="PTHR43394">
    <property type="entry name" value="ATP-DEPENDENT PERMEASE MDL1, MITOCHONDRIAL"/>
    <property type="match status" value="1"/>
</dbReference>
<feature type="domain" description="ABC transmembrane type-1" evidence="9">
    <location>
        <begin position="26"/>
        <end position="320"/>
    </location>
</feature>
<dbReference type="InterPro" id="IPR036640">
    <property type="entry name" value="ABC1_TM_sf"/>
</dbReference>
<dbReference type="EMBL" id="JANGCH010000004">
    <property type="protein sequence ID" value="MCQ5121463.1"/>
    <property type="molecule type" value="Genomic_DNA"/>
</dbReference>
<dbReference type="Pfam" id="PF00005">
    <property type="entry name" value="ABC_tran"/>
    <property type="match status" value="1"/>
</dbReference>
<feature type="transmembrane region" description="Helical" evidence="7">
    <location>
        <begin position="177"/>
        <end position="196"/>
    </location>
</feature>
<keyword evidence="4 10" id="KW-0067">ATP-binding</keyword>
<dbReference type="SUPFAM" id="SSF52540">
    <property type="entry name" value="P-loop containing nucleoside triphosphate hydrolases"/>
    <property type="match status" value="1"/>
</dbReference>
<dbReference type="InterPro" id="IPR003593">
    <property type="entry name" value="AAA+_ATPase"/>
</dbReference>
<dbReference type="Gene3D" id="1.20.1560.10">
    <property type="entry name" value="ABC transporter type 1, transmembrane domain"/>
    <property type="match status" value="1"/>
</dbReference>
<dbReference type="SMART" id="SM00382">
    <property type="entry name" value="AAA"/>
    <property type="match status" value="1"/>
</dbReference>
<feature type="transmembrane region" description="Helical" evidence="7">
    <location>
        <begin position="74"/>
        <end position="93"/>
    </location>
</feature>
<accession>A0ABT1SKC9</accession>
<dbReference type="Pfam" id="PF00664">
    <property type="entry name" value="ABC_membrane"/>
    <property type="match status" value="1"/>
</dbReference>
<evidence type="ECO:0000256" key="2">
    <source>
        <dbReference type="ARBA" id="ARBA00022692"/>
    </source>
</evidence>
<dbReference type="InterPro" id="IPR011527">
    <property type="entry name" value="ABC1_TM_dom"/>
</dbReference>
<sequence length="597" mass="66991">MKVIAFLMKHAHGCRRYLLQVFGNVLLYVICGLVYPLIISLMIDHVIGNAPMENGMIAVLGQLLGGTAFLKEHMWVGAVTIILVNGLCALAMFRRSYLSGKLGEHLANRLRLAMYDHLQKLPDAYHKSHDSGDLIQRSTSDIEQIRRFLGVQIAEMMNAVFMVLCAAFILGNLHLRLMGVAVSIMPLLMFIGYVFFTKAKKIFLTVDEAEGAMTTVLQENLNATRVVKAFHRERYEIEKFEEVNESFRKKLFELMHALGIYWSATDFLCMGQILLVTVVGIFMARAGEITVGNLFVFVTYESMIVWPMRQLGRILADMGKVSVAVGRLSEVLDAPAEDLESGERNEIRGEIVFDHVSFAYEDDQNHVLRDLSFTIHAKQRVAIMGPTGSGKSSLVQLLVRMQDYEGSIKIDGVELRNIAKEWIRSQIRIVLQEPFLFSKTIEENIALAKRDASFEEIRHAARIASIHEDIEGFDQGYATAVGEKGVTLSGGQKQRIAIARTILDQPPVLIFDDSLSALDMQTDARIQQALQALKGDLTMIMITHRVSSAMHADQIIVLENGRIVQSGTHTELMKEEGLYRRIAMIQNEGGEEAWQQS</sequence>
<evidence type="ECO:0000313" key="11">
    <source>
        <dbReference type="Proteomes" id="UP001524435"/>
    </source>
</evidence>
<evidence type="ECO:0000256" key="6">
    <source>
        <dbReference type="ARBA" id="ARBA00023136"/>
    </source>
</evidence>
<keyword evidence="5 7" id="KW-1133">Transmembrane helix</keyword>
<protein>
    <submittedName>
        <fullName evidence="10">ABC transporter ATP-binding protein/permease</fullName>
    </submittedName>
</protein>
<dbReference type="Gene3D" id="3.40.50.300">
    <property type="entry name" value="P-loop containing nucleotide triphosphate hydrolases"/>
    <property type="match status" value="1"/>
</dbReference>
<feature type="transmembrane region" description="Helical" evidence="7">
    <location>
        <begin position="21"/>
        <end position="43"/>
    </location>
</feature>
<dbReference type="Proteomes" id="UP001524435">
    <property type="component" value="Unassembled WGS sequence"/>
</dbReference>
<dbReference type="PROSITE" id="PS00211">
    <property type="entry name" value="ABC_TRANSPORTER_1"/>
    <property type="match status" value="1"/>
</dbReference>
<evidence type="ECO:0000313" key="10">
    <source>
        <dbReference type="EMBL" id="MCQ5121463.1"/>
    </source>
</evidence>
<evidence type="ECO:0000256" key="4">
    <source>
        <dbReference type="ARBA" id="ARBA00022840"/>
    </source>
</evidence>
<proteinExistence type="predicted"/>
<dbReference type="GO" id="GO:0005524">
    <property type="term" value="F:ATP binding"/>
    <property type="evidence" value="ECO:0007669"/>
    <property type="project" value="UniProtKB-KW"/>
</dbReference>
<feature type="domain" description="ABC transporter" evidence="8">
    <location>
        <begin position="351"/>
        <end position="585"/>
    </location>
</feature>
<evidence type="ECO:0000256" key="1">
    <source>
        <dbReference type="ARBA" id="ARBA00004651"/>
    </source>
</evidence>
<keyword evidence="11" id="KW-1185">Reference proteome</keyword>
<name>A0ABT1SKC9_9FIRM</name>
<dbReference type="PANTHER" id="PTHR43394:SF1">
    <property type="entry name" value="ATP-BINDING CASSETTE SUB-FAMILY B MEMBER 10, MITOCHONDRIAL"/>
    <property type="match status" value="1"/>
</dbReference>
<evidence type="ECO:0000256" key="3">
    <source>
        <dbReference type="ARBA" id="ARBA00022741"/>
    </source>
</evidence>
<dbReference type="InterPro" id="IPR027417">
    <property type="entry name" value="P-loop_NTPase"/>
</dbReference>
<comment type="caution">
    <text evidence="10">The sequence shown here is derived from an EMBL/GenBank/DDBJ whole genome shotgun (WGS) entry which is preliminary data.</text>
</comment>
<dbReference type="RefSeq" id="WP_256197558.1">
    <property type="nucleotide sequence ID" value="NZ_CALVCM010000008.1"/>
</dbReference>
<evidence type="ECO:0000256" key="5">
    <source>
        <dbReference type="ARBA" id="ARBA00022989"/>
    </source>
</evidence>
<organism evidence="10 11">
    <name type="scientific">Massilicoli timonensis</name>
    <dbReference type="NCBI Taxonomy" id="2015901"/>
    <lineage>
        <taxon>Bacteria</taxon>
        <taxon>Bacillati</taxon>
        <taxon>Bacillota</taxon>
        <taxon>Erysipelotrichia</taxon>
        <taxon>Erysipelotrichales</taxon>
        <taxon>Erysipelotrichaceae</taxon>
        <taxon>Massilicoli</taxon>
    </lineage>
</organism>
<dbReference type="InterPro" id="IPR017871">
    <property type="entry name" value="ABC_transporter-like_CS"/>
</dbReference>